<protein>
    <submittedName>
        <fullName evidence="1">Group-specific protein</fullName>
    </submittedName>
</protein>
<proteinExistence type="predicted"/>
<dbReference type="InterPro" id="IPR029058">
    <property type="entry name" value="AB_hydrolase_fold"/>
</dbReference>
<gene>
    <name evidence="1" type="ORF">BALCAV_0204675</name>
</gene>
<dbReference type="Gene3D" id="3.40.50.1820">
    <property type="entry name" value="alpha/beta hydrolase"/>
    <property type="match status" value="1"/>
</dbReference>
<dbReference type="RefSeq" id="WP_003323987.1">
    <property type="nucleotide sequence ID" value="NZ_ALPT02000011.1"/>
</dbReference>
<dbReference type="OrthoDB" id="2832922at2"/>
<comment type="caution">
    <text evidence="1">The sequence shown here is derived from an EMBL/GenBank/DDBJ whole genome shotgun (WGS) entry which is preliminary data.</text>
</comment>
<sequence>MSNVEFIKLQKEMFTLFATKNFEEIHRYIDKVQTSFPTRLDKTLFWTACAYSLQQKTDEAISTFYQGLEKEIWWNPNLLTNDPDLHNLQDEKKFQELLTKCEDIYETEKLAATAKWNTYGNPESNTGIFTLHWRGSSNQDFAPYWLDEKTENYHFGFLQSSQIFSYNSYSWDNHVTSLNDITYFYEKFDQEYKHPNQVFAGASHGGHLAIELVLKQTFPKVNKFIAVIPAIKDVDYFETLIKSTLPTNIKGYIITGDEDPFYQNTLQLITLFEAYQIDCQFIVKQGLGHFFPDDFTSLLSIALKQLA</sequence>
<keyword evidence="2" id="KW-1185">Reference proteome</keyword>
<reference evidence="1 2" key="1">
    <citation type="journal article" date="2014" name="Genome Announc.">
        <title>Draft Genome Sequence of Bacillus alcalophilus AV1934, a Classic Alkaliphile Isolated from Human Feces in 1934.</title>
        <authorList>
            <person name="Attie O."/>
            <person name="Jayaprakash A."/>
            <person name="Shah H."/>
            <person name="Paulsen I.T."/>
            <person name="Morino M."/>
            <person name="Takahashi Y."/>
            <person name="Narumi I."/>
            <person name="Sachidanandam R."/>
            <person name="Satoh K."/>
            <person name="Ito M."/>
            <person name="Krulwich T.A."/>
        </authorList>
    </citation>
    <scope>NUCLEOTIDE SEQUENCE [LARGE SCALE GENOMIC DNA]</scope>
    <source>
        <strain evidence="1 2">AV1934</strain>
    </source>
</reference>
<name>A0A094WKV8_ALKAL</name>
<dbReference type="eggNOG" id="COG0400">
    <property type="taxonomic scope" value="Bacteria"/>
</dbReference>
<dbReference type="STRING" id="1218173.BALCAV_0204675"/>
<dbReference type="EMBL" id="ALPT02000011">
    <property type="protein sequence ID" value="KGA98379.1"/>
    <property type="molecule type" value="Genomic_DNA"/>
</dbReference>
<dbReference type="AlphaFoldDB" id="A0A094WKV8"/>
<accession>A0A094WKV8</accession>
<dbReference type="SUPFAM" id="SSF53474">
    <property type="entry name" value="alpha/beta-Hydrolases"/>
    <property type="match status" value="1"/>
</dbReference>
<evidence type="ECO:0000313" key="2">
    <source>
        <dbReference type="Proteomes" id="UP000002754"/>
    </source>
</evidence>
<dbReference type="Proteomes" id="UP000002754">
    <property type="component" value="Unassembled WGS sequence"/>
</dbReference>
<evidence type="ECO:0000313" key="1">
    <source>
        <dbReference type="EMBL" id="KGA98379.1"/>
    </source>
</evidence>
<organism evidence="1 2">
    <name type="scientific">Alkalihalobacillus alcalophilus ATCC 27647 = CGMCC 1.3604</name>
    <dbReference type="NCBI Taxonomy" id="1218173"/>
    <lineage>
        <taxon>Bacteria</taxon>
        <taxon>Bacillati</taxon>
        <taxon>Bacillota</taxon>
        <taxon>Bacilli</taxon>
        <taxon>Bacillales</taxon>
        <taxon>Bacillaceae</taxon>
        <taxon>Alkalihalobacillus</taxon>
    </lineage>
</organism>
<dbReference type="NCBIfam" id="NF047558">
    <property type="entry name" value="TPR_END_plus"/>
    <property type="match status" value="1"/>
</dbReference>